<evidence type="ECO:0000313" key="2">
    <source>
        <dbReference type="Proteomes" id="UP001055879"/>
    </source>
</evidence>
<keyword evidence="2" id="KW-1185">Reference proteome</keyword>
<reference evidence="2" key="1">
    <citation type="journal article" date="2022" name="Mol. Ecol. Resour.">
        <title>The genomes of chicory, endive, great burdock and yacon provide insights into Asteraceae palaeo-polyploidization history and plant inulin production.</title>
        <authorList>
            <person name="Fan W."/>
            <person name="Wang S."/>
            <person name="Wang H."/>
            <person name="Wang A."/>
            <person name="Jiang F."/>
            <person name="Liu H."/>
            <person name="Zhao H."/>
            <person name="Xu D."/>
            <person name="Zhang Y."/>
        </authorList>
    </citation>
    <scope>NUCLEOTIDE SEQUENCE [LARGE SCALE GENOMIC DNA]</scope>
    <source>
        <strain evidence="2">cv. Niubang</strain>
    </source>
</reference>
<evidence type="ECO:0000313" key="1">
    <source>
        <dbReference type="EMBL" id="KAI3771173.1"/>
    </source>
</evidence>
<proteinExistence type="predicted"/>
<reference evidence="1 2" key="2">
    <citation type="journal article" date="2022" name="Mol. Ecol. Resour.">
        <title>The genomes of chicory, endive, great burdock and yacon provide insights into Asteraceae paleo-polyploidization history and plant inulin production.</title>
        <authorList>
            <person name="Fan W."/>
            <person name="Wang S."/>
            <person name="Wang H."/>
            <person name="Wang A."/>
            <person name="Jiang F."/>
            <person name="Liu H."/>
            <person name="Zhao H."/>
            <person name="Xu D."/>
            <person name="Zhang Y."/>
        </authorList>
    </citation>
    <scope>NUCLEOTIDE SEQUENCE [LARGE SCALE GENOMIC DNA]</scope>
    <source>
        <strain evidence="2">cv. Niubang</strain>
    </source>
</reference>
<organism evidence="1 2">
    <name type="scientific">Arctium lappa</name>
    <name type="common">Greater burdock</name>
    <name type="synonym">Lappa major</name>
    <dbReference type="NCBI Taxonomy" id="4217"/>
    <lineage>
        <taxon>Eukaryota</taxon>
        <taxon>Viridiplantae</taxon>
        <taxon>Streptophyta</taxon>
        <taxon>Embryophyta</taxon>
        <taxon>Tracheophyta</taxon>
        <taxon>Spermatophyta</taxon>
        <taxon>Magnoliopsida</taxon>
        <taxon>eudicotyledons</taxon>
        <taxon>Gunneridae</taxon>
        <taxon>Pentapetalae</taxon>
        <taxon>asterids</taxon>
        <taxon>campanulids</taxon>
        <taxon>Asterales</taxon>
        <taxon>Asteraceae</taxon>
        <taxon>Carduoideae</taxon>
        <taxon>Cardueae</taxon>
        <taxon>Arctiinae</taxon>
        <taxon>Arctium</taxon>
    </lineage>
</organism>
<accession>A0ACB9FIK2</accession>
<sequence length="107" mass="11206">MDLLRGSSKGGGSTMKGTMMGKGGAGGSPIREGCGDGWKGVEDVRREGGGKRRNKMVFMAVGNGKERGSHDSCLDVEERKRAEDDKRSEEGGGDGATTLVGGQRDRC</sequence>
<comment type="caution">
    <text evidence="1">The sequence shown here is derived from an EMBL/GenBank/DDBJ whole genome shotgun (WGS) entry which is preliminary data.</text>
</comment>
<gene>
    <name evidence="1" type="ORF">L6452_02332</name>
</gene>
<dbReference type="Proteomes" id="UP001055879">
    <property type="component" value="Linkage Group LG01"/>
</dbReference>
<name>A0ACB9FIK2_ARCLA</name>
<protein>
    <submittedName>
        <fullName evidence="1">Uncharacterized protein</fullName>
    </submittedName>
</protein>
<dbReference type="EMBL" id="CM042047">
    <property type="protein sequence ID" value="KAI3771173.1"/>
    <property type="molecule type" value="Genomic_DNA"/>
</dbReference>